<dbReference type="SMART" id="SM00205">
    <property type="entry name" value="THN"/>
    <property type="match status" value="1"/>
</dbReference>
<evidence type="ECO:0008006" key="3">
    <source>
        <dbReference type="Google" id="ProtNLM"/>
    </source>
</evidence>
<dbReference type="PANTHER" id="PTHR31013">
    <property type="entry name" value="THAUMATIN FAMILY PROTEIN-RELATED"/>
    <property type="match status" value="1"/>
</dbReference>
<proteinExistence type="predicted"/>
<name>A0ABP1BFC7_9BRYO</name>
<keyword evidence="2" id="KW-1185">Reference proteome</keyword>
<protein>
    <recommendedName>
        <fullName evidence="3">Thaumatin-like protein</fullName>
    </recommendedName>
</protein>
<dbReference type="Proteomes" id="UP001497522">
    <property type="component" value="Chromosome 4"/>
</dbReference>
<organism evidence="1 2">
    <name type="scientific">Sphagnum jensenii</name>
    <dbReference type="NCBI Taxonomy" id="128206"/>
    <lineage>
        <taxon>Eukaryota</taxon>
        <taxon>Viridiplantae</taxon>
        <taxon>Streptophyta</taxon>
        <taxon>Embryophyta</taxon>
        <taxon>Bryophyta</taxon>
        <taxon>Sphagnophytina</taxon>
        <taxon>Sphagnopsida</taxon>
        <taxon>Sphagnales</taxon>
        <taxon>Sphagnaceae</taxon>
        <taxon>Sphagnum</taxon>
    </lineage>
</organism>
<dbReference type="EMBL" id="OZ023705">
    <property type="protein sequence ID" value="CAK9874074.1"/>
    <property type="molecule type" value="Genomic_DNA"/>
</dbReference>
<reference evidence="1" key="1">
    <citation type="submission" date="2024-03" db="EMBL/GenBank/DDBJ databases">
        <authorList>
            <consortium name="ELIXIR-Norway"/>
            <consortium name="Elixir Norway"/>
        </authorList>
    </citation>
    <scope>NUCLEOTIDE SEQUENCE</scope>
</reference>
<dbReference type="SUPFAM" id="SSF49870">
    <property type="entry name" value="Osmotin, thaumatin-like protein"/>
    <property type="match status" value="1"/>
</dbReference>
<gene>
    <name evidence="1" type="ORF">CSSPJE1EN2_LOCUS16515</name>
</gene>
<evidence type="ECO:0000313" key="1">
    <source>
        <dbReference type="EMBL" id="CAK9874074.1"/>
    </source>
</evidence>
<evidence type="ECO:0000313" key="2">
    <source>
        <dbReference type="Proteomes" id="UP001497522"/>
    </source>
</evidence>
<dbReference type="Pfam" id="PF00314">
    <property type="entry name" value="Thaumatin"/>
    <property type="match status" value="1"/>
</dbReference>
<accession>A0ABP1BFC7</accession>
<dbReference type="InterPro" id="IPR037176">
    <property type="entry name" value="Osmotin/thaumatin-like_sf"/>
</dbReference>
<sequence>MNVKTHHYHMNYLKSKTNQNFSFNFFSSKYYLLKFEKVSLVPHSWAHSAQINITNQCPEVISACQSNQSGIVTCYALAAGTGSQLIDVGTTWLGGLIWGYPGSSANPIDGNNAKPQADLAEITINGFSNTDSYDLSNVNAYNLGLLINPTTIAPPGNRSGLECGTPSCTINNITSFCTPPNTLTSTPGDGCFNVNGTGTTPTSGTEAFDTACPEAISYSNDTTGKVYACPTGSNYEVVFCPENTILQMNKKNIAAEMRPVYPIKPNAMNA</sequence>
<dbReference type="Gene3D" id="2.60.110.10">
    <property type="entry name" value="Thaumatin"/>
    <property type="match status" value="1"/>
</dbReference>
<dbReference type="InterPro" id="IPR001938">
    <property type="entry name" value="Thaumatin"/>
</dbReference>
<dbReference type="PANTHER" id="PTHR31013:SF2">
    <property type="entry name" value="THAUMATIN-LIKE PROTEIN"/>
    <property type="match status" value="1"/>
</dbReference>
<dbReference type="PROSITE" id="PS51367">
    <property type="entry name" value="THAUMATIN_2"/>
    <property type="match status" value="1"/>
</dbReference>